<dbReference type="FunFam" id="2.30.30.30:FF:000009">
    <property type="entry name" value="60S ribosomal protein L26"/>
    <property type="match status" value="1"/>
</dbReference>
<evidence type="ECO:0000256" key="3">
    <source>
        <dbReference type="ARBA" id="ARBA00023274"/>
    </source>
</evidence>
<evidence type="ECO:0000256" key="4">
    <source>
        <dbReference type="SAM" id="MobiDB-lite"/>
    </source>
</evidence>
<dbReference type="GO" id="GO:0003735">
    <property type="term" value="F:structural constituent of ribosome"/>
    <property type="evidence" value="ECO:0007669"/>
    <property type="project" value="InterPro"/>
</dbReference>
<dbReference type="GO" id="GO:0015934">
    <property type="term" value="C:large ribosomal subunit"/>
    <property type="evidence" value="ECO:0007669"/>
    <property type="project" value="InterPro"/>
</dbReference>
<organism evidence="5">
    <name type="scientific">Stygiella incarcerata</name>
    <dbReference type="NCBI Taxonomy" id="1712417"/>
    <lineage>
        <taxon>Eukaryota</taxon>
        <taxon>Discoba</taxon>
        <taxon>Jakobida</taxon>
        <taxon>Andalucina</taxon>
        <taxon>Stygiellidae</taxon>
        <taxon>Stygiella</taxon>
    </lineage>
</organism>
<dbReference type="SUPFAM" id="SSF50104">
    <property type="entry name" value="Translation proteins SH3-like domain"/>
    <property type="match status" value="1"/>
</dbReference>
<sequence>MKFSKDVTSSRRKNRKAHFAAPSHIRRVIMSAHLSKELRAKYHNIRAVPIRKGDEVIVVRGGEKVRKREGKVTAVYRKKYCIFVDRLQREKGNGTSVAIPIHPSNVIITKLHLDKDRTAMLERMSKVRALKGEKISEMEVDETPMADVD</sequence>
<comment type="similarity">
    <text evidence="1">Belongs to the universal ribosomal protein uL24 family.</text>
</comment>
<reference evidence="5" key="1">
    <citation type="submission" date="2016-05" db="EMBL/GenBank/DDBJ databases">
        <title>Novel hydrogenosomes in the microaerophilic jakobid Stygiella incarcerata.</title>
        <authorList>
            <person name="Leger M.M."/>
            <person name="Eme L."/>
            <person name="Hug L.A."/>
            <person name="Roger A.J."/>
        </authorList>
    </citation>
    <scope>NUCLEOTIDE SEQUENCE</scope>
</reference>
<evidence type="ECO:0000313" key="5">
    <source>
        <dbReference type="EMBL" id="ANM86192.1"/>
    </source>
</evidence>
<evidence type="ECO:0000256" key="1">
    <source>
        <dbReference type="ARBA" id="ARBA00010618"/>
    </source>
</evidence>
<dbReference type="CDD" id="cd06089">
    <property type="entry name" value="KOW_RPL26"/>
    <property type="match status" value="1"/>
</dbReference>
<dbReference type="PANTHER" id="PTHR11143">
    <property type="entry name" value="60S RIBOSOMAL PROTEIN L26 FAMILY MEMBER"/>
    <property type="match status" value="1"/>
</dbReference>
<evidence type="ECO:0000256" key="2">
    <source>
        <dbReference type="ARBA" id="ARBA00022980"/>
    </source>
</evidence>
<dbReference type="Gene3D" id="2.30.30.30">
    <property type="match status" value="1"/>
</dbReference>
<dbReference type="InterPro" id="IPR014722">
    <property type="entry name" value="Rib_uL2_dom2"/>
</dbReference>
<dbReference type="InterPro" id="IPR005756">
    <property type="entry name" value="Ribosomal_uL24_euk/arc"/>
</dbReference>
<dbReference type="GO" id="GO:0003723">
    <property type="term" value="F:RNA binding"/>
    <property type="evidence" value="ECO:0007669"/>
    <property type="project" value="InterPro"/>
</dbReference>
<accession>A0A192ZI39</accession>
<protein>
    <submittedName>
        <fullName evidence="5">60S ribosomal protein L26-2</fullName>
    </submittedName>
</protein>
<proteinExistence type="evidence at transcript level"/>
<gene>
    <name evidence="5" type="primary">rpl26</name>
</gene>
<keyword evidence="3" id="KW-0687">Ribonucleoprotein</keyword>
<dbReference type="EMBL" id="KX235463">
    <property type="protein sequence ID" value="ANM86192.1"/>
    <property type="molecule type" value="mRNA"/>
</dbReference>
<dbReference type="InterPro" id="IPR008991">
    <property type="entry name" value="Translation_prot_SH3-like_sf"/>
</dbReference>
<dbReference type="NCBIfam" id="TIGR01080">
    <property type="entry name" value="rplX_A_E"/>
    <property type="match status" value="1"/>
</dbReference>
<dbReference type="InterPro" id="IPR041988">
    <property type="entry name" value="Ribosomal_uL24_KOW"/>
</dbReference>
<feature type="region of interest" description="Disordered" evidence="4">
    <location>
        <begin position="1"/>
        <end position="20"/>
    </location>
</feature>
<dbReference type="Pfam" id="PF16906">
    <property type="entry name" value="Ribosomal_L26"/>
    <property type="match status" value="1"/>
</dbReference>
<dbReference type="AlphaFoldDB" id="A0A192ZI39"/>
<name>A0A192ZI39_9EUKA</name>
<dbReference type="GO" id="GO:0006412">
    <property type="term" value="P:translation"/>
    <property type="evidence" value="ECO:0007669"/>
    <property type="project" value="InterPro"/>
</dbReference>
<keyword evidence="2 5" id="KW-0689">Ribosomal protein</keyword>